<feature type="domain" description="Phage shock protein PspC N-terminal" evidence="7">
    <location>
        <begin position="3"/>
        <end position="61"/>
    </location>
</feature>
<feature type="transmembrane region" description="Helical" evidence="6">
    <location>
        <begin position="90"/>
        <end position="108"/>
    </location>
</feature>
<keyword evidence="3 6" id="KW-0812">Transmembrane</keyword>
<dbReference type="Pfam" id="PF04024">
    <property type="entry name" value="PspC"/>
    <property type="match status" value="1"/>
</dbReference>
<dbReference type="PANTHER" id="PTHR33885:SF3">
    <property type="entry name" value="PHAGE SHOCK PROTEIN C"/>
    <property type="match status" value="1"/>
</dbReference>
<feature type="transmembrane region" description="Helical" evidence="6">
    <location>
        <begin position="34"/>
        <end position="58"/>
    </location>
</feature>
<sequence>MNKQIYRSNTNRVIGGVCGGLGEYLDISSDIVRVLWALMTFVSGGFGFLLYILCLVLIPQAPLGYHQEQGFDFNSGFNNTLNLNNKKTKIILGGALICIGVILTLKKLFNIDDVFIYSIVLILVGVYIIAKGGKE</sequence>
<keyword evidence="5 6" id="KW-0472">Membrane</keyword>
<evidence type="ECO:0000313" key="8">
    <source>
        <dbReference type="EMBL" id="AFS77974.1"/>
    </source>
</evidence>
<dbReference type="InterPro" id="IPR052027">
    <property type="entry name" value="PspC"/>
</dbReference>
<dbReference type="PANTHER" id="PTHR33885">
    <property type="entry name" value="PHAGE SHOCK PROTEIN C"/>
    <property type="match status" value="1"/>
</dbReference>
<dbReference type="eggNOG" id="COG1983">
    <property type="taxonomic scope" value="Bacteria"/>
</dbReference>
<organism evidence="8 9">
    <name type="scientific">Gottschalkia acidurici (strain ATCC 7906 / DSM 604 / BCRC 14475 / CIP 104303 / KCTC 5404 / NCIMB 10678 / 9a)</name>
    <name type="common">Clostridium acidurici</name>
    <dbReference type="NCBI Taxonomy" id="1128398"/>
    <lineage>
        <taxon>Bacteria</taxon>
        <taxon>Bacillati</taxon>
        <taxon>Bacillota</taxon>
        <taxon>Tissierellia</taxon>
        <taxon>Tissierellales</taxon>
        <taxon>Gottschalkiaceae</taxon>
        <taxon>Gottschalkia</taxon>
    </lineage>
</organism>
<protein>
    <submittedName>
        <fullName evidence="8">Phage shock protein C-like protein</fullName>
    </submittedName>
</protein>
<evidence type="ECO:0000256" key="3">
    <source>
        <dbReference type="ARBA" id="ARBA00022692"/>
    </source>
</evidence>
<dbReference type="GO" id="GO:0005886">
    <property type="term" value="C:plasma membrane"/>
    <property type="evidence" value="ECO:0007669"/>
    <property type="project" value="UniProtKB-SubCell"/>
</dbReference>
<evidence type="ECO:0000313" key="9">
    <source>
        <dbReference type="Proteomes" id="UP000006094"/>
    </source>
</evidence>
<dbReference type="STRING" id="1128398.Curi_c09580"/>
<dbReference type="Proteomes" id="UP000006094">
    <property type="component" value="Chromosome"/>
</dbReference>
<dbReference type="KEGG" id="cad:Curi_c09580"/>
<evidence type="ECO:0000256" key="5">
    <source>
        <dbReference type="ARBA" id="ARBA00023136"/>
    </source>
</evidence>
<keyword evidence="2" id="KW-1003">Cell membrane</keyword>
<dbReference type="EMBL" id="CP003326">
    <property type="protein sequence ID" value="AFS77974.1"/>
    <property type="molecule type" value="Genomic_DNA"/>
</dbReference>
<reference evidence="8 9" key="1">
    <citation type="journal article" date="2012" name="PLoS ONE">
        <title>The purine-utilizing bacterium Clostridium acidurici 9a: a genome-guided metabolic reconsideration.</title>
        <authorList>
            <person name="Hartwich K."/>
            <person name="Poehlein A."/>
            <person name="Daniel R."/>
        </authorList>
    </citation>
    <scope>NUCLEOTIDE SEQUENCE [LARGE SCALE GENOMIC DNA]</scope>
    <source>
        <strain evidence="9">ATCC 7906 / DSM 604 / BCRC 14475 / CIP 104303 / KCTC 5404 / NCIMB 10678 / 9a</strain>
    </source>
</reference>
<evidence type="ECO:0000256" key="6">
    <source>
        <dbReference type="SAM" id="Phobius"/>
    </source>
</evidence>
<proteinExistence type="predicted"/>
<comment type="subcellular location">
    <subcellularLocation>
        <location evidence="1">Cell membrane</location>
        <topology evidence="1">Single-pass membrane protein</topology>
    </subcellularLocation>
</comment>
<dbReference type="AlphaFoldDB" id="K0AXS0"/>
<keyword evidence="9" id="KW-1185">Reference proteome</keyword>
<evidence type="ECO:0000259" key="7">
    <source>
        <dbReference type="Pfam" id="PF04024"/>
    </source>
</evidence>
<keyword evidence="4 6" id="KW-1133">Transmembrane helix</keyword>
<evidence type="ECO:0000256" key="1">
    <source>
        <dbReference type="ARBA" id="ARBA00004162"/>
    </source>
</evidence>
<accession>K0AXS0</accession>
<evidence type="ECO:0000256" key="2">
    <source>
        <dbReference type="ARBA" id="ARBA00022475"/>
    </source>
</evidence>
<dbReference type="RefSeq" id="WP_014967111.1">
    <property type="nucleotide sequence ID" value="NC_018664.1"/>
</dbReference>
<dbReference type="OrthoDB" id="9815286at2"/>
<dbReference type="InterPro" id="IPR007168">
    <property type="entry name" value="Phageshock_PspC_N"/>
</dbReference>
<feature type="transmembrane region" description="Helical" evidence="6">
    <location>
        <begin position="114"/>
        <end position="130"/>
    </location>
</feature>
<evidence type="ECO:0000256" key="4">
    <source>
        <dbReference type="ARBA" id="ARBA00022989"/>
    </source>
</evidence>
<gene>
    <name evidence="8" type="ordered locus">Curi_c09580</name>
</gene>
<name>K0AXS0_GOTA9</name>
<dbReference type="HOGENOM" id="CLU_099432_0_1_9"/>